<feature type="transmembrane region" description="Helical" evidence="5">
    <location>
        <begin position="126"/>
        <end position="144"/>
    </location>
</feature>
<dbReference type="SUPFAM" id="SSF161098">
    <property type="entry name" value="MetI-like"/>
    <property type="match status" value="1"/>
</dbReference>
<dbReference type="GO" id="GO:0055085">
    <property type="term" value="P:transmembrane transport"/>
    <property type="evidence" value="ECO:0007669"/>
    <property type="project" value="InterPro"/>
</dbReference>
<reference evidence="8" key="1">
    <citation type="submission" date="2014-05" db="EMBL/GenBank/DDBJ databases">
        <authorList>
            <person name="Kube M."/>
        </authorList>
    </citation>
    <scope>NUCLEOTIDE SEQUENCE [LARGE SCALE GENOMIC DNA]</scope>
</reference>
<sequence>MNNNSNQAKKPIQIMNKIANFLYKYRFLFVKVGVALITVFLATILIFFVLRLIPGDIVHNYALNLASQRNIPYEEARRLAVMMLNYDPNENIFLQFARYFGGIMRGELGRSLYTEAITANLIIKNLLPWTLFIASVSLLISFLIGTKMGASMARKRDGKKHKVYFSFIVVSTSIPDYLIGLLLVSIFAYRFGLFPPSGNYDIKFDPGLNIGFILSVLHHAFLPVLAYVISQIGSWAMLMRGSAIGVLGEDYIMAARARGVSEKVIAKKYLHKNALLPLITSMAVSFGILFGGAPLMESIFNYPGIGSELSARIGSRDFFVVQGILFFTSVMVIIVNLIADSIYSFIDPRIRRDSE</sequence>
<proteinExistence type="inferred from homology"/>
<dbReference type="GO" id="GO:0005886">
    <property type="term" value="C:plasma membrane"/>
    <property type="evidence" value="ECO:0007669"/>
    <property type="project" value="UniProtKB-SubCell"/>
</dbReference>
<feature type="transmembrane region" description="Helical" evidence="5">
    <location>
        <begin position="27"/>
        <end position="53"/>
    </location>
</feature>
<comment type="similarity">
    <text evidence="5">Belongs to the binding-protein-dependent transport system permease family.</text>
</comment>
<feature type="transmembrane region" description="Helical" evidence="5">
    <location>
        <begin position="164"/>
        <end position="189"/>
    </location>
</feature>
<dbReference type="InterPro" id="IPR035906">
    <property type="entry name" value="MetI-like_sf"/>
</dbReference>
<keyword evidence="2 5" id="KW-0812">Transmembrane</keyword>
<dbReference type="PANTHER" id="PTHR43376">
    <property type="entry name" value="OLIGOPEPTIDE TRANSPORT SYSTEM PERMEASE PROTEIN"/>
    <property type="match status" value="1"/>
</dbReference>
<dbReference type="PANTHER" id="PTHR43376:SF1">
    <property type="entry name" value="OLIGOPEPTIDE TRANSPORT SYSTEM PERMEASE PROTEIN"/>
    <property type="match status" value="1"/>
</dbReference>
<dbReference type="Proteomes" id="UP000032434">
    <property type="component" value="Chromosome 1"/>
</dbReference>
<evidence type="ECO:0000256" key="4">
    <source>
        <dbReference type="ARBA" id="ARBA00023136"/>
    </source>
</evidence>
<dbReference type="KEGG" id="aoc:Aocu_01440"/>
<feature type="transmembrane region" description="Helical" evidence="5">
    <location>
        <begin position="209"/>
        <end position="230"/>
    </location>
</feature>
<dbReference type="InParanoid" id="A0A061AH10"/>
<dbReference type="RefSeq" id="WP_052669872.1">
    <property type="nucleotide sequence ID" value="NZ_FUZK01000002.1"/>
</dbReference>
<dbReference type="Gene3D" id="1.10.3720.10">
    <property type="entry name" value="MetI-like"/>
    <property type="match status" value="1"/>
</dbReference>
<dbReference type="Pfam" id="PF00528">
    <property type="entry name" value="BPD_transp_1"/>
    <property type="match status" value="1"/>
</dbReference>
<feature type="domain" description="ABC transmembrane type-1" evidence="6">
    <location>
        <begin position="127"/>
        <end position="343"/>
    </location>
</feature>
<dbReference type="CDD" id="cd06261">
    <property type="entry name" value="TM_PBP2"/>
    <property type="match status" value="1"/>
</dbReference>
<dbReference type="InterPro" id="IPR000515">
    <property type="entry name" value="MetI-like"/>
</dbReference>
<keyword evidence="8" id="KW-1185">Reference proteome</keyword>
<dbReference type="EMBL" id="LK028559">
    <property type="protein sequence ID" value="CDR30217.1"/>
    <property type="molecule type" value="Genomic_DNA"/>
</dbReference>
<feature type="transmembrane region" description="Helical" evidence="5">
    <location>
        <begin position="274"/>
        <end position="293"/>
    </location>
</feature>
<evidence type="ECO:0000256" key="2">
    <source>
        <dbReference type="ARBA" id="ARBA00022692"/>
    </source>
</evidence>
<keyword evidence="3 5" id="KW-1133">Transmembrane helix</keyword>
<dbReference type="OrthoDB" id="9773221at2"/>
<accession>A0A061AH10</accession>
<keyword evidence="4 5" id="KW-0472">Membrane</keyword>
<dbReference type="PROSITE" id="PS50928">
    <property type="entry name" value="ABC_TM1"/>
    <property type="match status" value="1"/>
</dbReference>
<evidence type="ECO:0000256" key="3">
    <source>
        <dbReference type="ARBA" id="ARBA00022989"/>
    </source>
</evidence>
<keyword evidence="5" id="KW-0813">Transport</keyword>
<organism evidence="7 8">
    <name type="scientific">Acholeplasma oculi</name>
    <dbReference type="NCBI Taxonomy" id="35623"/>
    <lineage>
        <taxon>Bacteria</taxon>
        <taxon>Bacillati</taxon>
        <taxon>Mycoplasmatota</taxon>
        <taxon>Mollicutes</taxon>
        <taxon>Acholeplasmatales</taxon>
        <taxon>Acholeplasmataceae</taxon>
        <taxon>Acholeplasma</taxon>
    </lineage>
</organism>
<dbReference type="HOGENOM" id="CLU_036879_1_0_14"/>
<evidence type="ECO:0000259" key="6">
    <source>
        <dbReference type="PROSITE" id="PS50928"/>
    </source>
</evidence>
<feature type="transmembrane region" description="Helical" evidence="5">
    <location>
        <begin position="324"/>
        <end position="346"/>
    </location>
</feature>
<dbReference type="STRING" id="35623.Aocu_01440"/>
<gene>
    <name evidence="7" type="primary">oppB</name>
    <name evidence="7" type="ORF">Aocu_01440</name>
</gene>
<dbReference type="AlphaFoldDB" id="A0A061AH10"/>
<evidence type="ECO:0000256" key="1">
    <source>
        <dbReference type="ARBA" id="ARBA00004141"/>
    </source>
</evidence>
<evidence type="ECO:0000313" key="8">
    <source>
        <dbReference type="Proteomes" id="UP000032434"/>
    </source>
</evidence>
<dbReference type="PATRIC" id="fig|35623.3.peg.144"/>
<name>A0A061AH10_9MOLU</name>
<evidence type="ECO:0000256" key="5">
    <source>
        <dbReference type="RuleBase" id="RU363032"/>
    </source>
</evidence>
<protein>
    <submittedName>
        <fullName evidence="7">Oligopeptide ABC transport system, permease protein OppB1</fullName>
    </submittedName>
</protein>
<comment type="subcellular location">
    <subcellularLocation>
        <location evidence="5">Cell membrane</location>
        <topology evidence="5">Multi-pass membrane protein</topology>
    </subcellularLocation>
    <subcellularLocation>
        <location evidence="1">Membrane</location>
        <topology evidence="1">Multi-pass membrane protein</topology>
    </subcellularLocation>
</comment>
<dbReference type="FunCoup" id="A0A061AH10">
    <property type="interactions" value="93"/>
</dbReference>
<evidence type="ECO:0000313" key="7">
    <source>
        <dbReference type="EMBL" id="CDR30217.1"/>
    </source>
</evidence>